<keyword evidence="3" id="KW-0648">Protein biosynthesis</keyword>
<dbReference type="PANTHER" id="PTHR43721:SF22">
    <property type="entry name" value="ELONGATION FACTOR TU, MITOCHONDRIAL"/>
    <property type="match status" value="1"/>
</dbReference>
<gene>
    <name evidence="7" type="primary">selB</name>
    <name evidence="7" type="ORF">GCM10023353_02970</name>
</gene>
<feature type="domain" description="Tr-type G" evidence="6">
    <location>
        <begin position="8"/>
        <end position="179"/>
    </location>
</feature>
<keyword evidence="2" id="KW-0963">Cytoplasm</keyword>
<dbReference type="Gene3D" id="2.40.30.10">
    <property type="entry name" value="Translation factors"/>
    <property type="match status" value="1"/>
</dbReference>
<dbReference type="Proteomes" id="UP001500839">
    <property type="component" value="Unassembled WGS sequence"/>
</dbReference>
<evidence type="ECO:0000256" key="3">
    <source>
        <dbReference type="ARBA" id="ARBA00022917"/>
    </source>
</evidence>
<dbReference type="EMBL" id="BAABKQ010000001">
    <property type="protein sequence ID" value="GAA4803987.1"/>
    <property type="molecule type" value="Genomic_DNA"/>
</dbReference>
<keyword evidence="8" id="KW-1185">Reference proteome</keyword>
<dbReference type="InterPro" id="IPR009000">
    <property type="entry name" value="Transl_B-barrel_sf"/>
</dbReference>
<dbReference type="InterPro" id="IPR057335">
    <property type="entry name" value="Beta-barrel_SelB"/>
</dbReference>
<keyword evidence="4" id="KW-0342">GTP-binding</keyword>
<dbReference type="NCBIfam" id="TIGR00475">
    <property type="entry name" value="selB"/>
    <property type="match status" value="1"/>
</dbReference>
<accession>A0ABP9C5S8</accession>
<protein>
    <submittedName>
        <fullName evidence="7">Selenocysteine-specific translation elongation factor</fullName>
    </submittedName>
</protein>
<dbReference type="SUPFAM" id="SSF46785">
    <property type="entry name" value="Winged helix' DNA-binding domain"/>
    <property type="match status" value="1"/>
</dbReference>
<dbReference type="InterPro" id="IPR036390">
    <property type="entry name" value="WH_DNA-bd_sf"/>
</dbReference>
<dbReference type="Pfam" id="PF25461">
    <property type="entry name" value="Beta-barrel_SelB"/>
    <property type="match status" value="1"/>
</dbReference>
<dbReference type="InterPro" id="IPR050055">
    <property type="entry name" value="EF-Tu_GTPase"/>
</dbReference>
<dbReference type="RefSeq" id="WP_345601993.1">
    <property type="nucleotide sequence ID" value="NZ_BAABKQ010000001.1"/>
</dbReference>
<evidence type="ECO:0000256" key="1">
    <source>
        <dbReference type="ARBA" id="ARBA00004496"/>
    </source>
</evidence>
<keyword evidence="7" id="KW-0251">Elongation factor</keyword>
<feature type="region of interest" description="Disordered" evidence="5">
    <location>
        <begin position="346"/>
        <end position="383"/>
    </location>
</feature>
<dbReference type="SUPFAM" id="SSF52540">
    <property type="entry name" value="P-loop containing nucleoside triphosphate hydrolases"/>
    <property type="match status" value="1"/>
</dbReference>
<dbReference type="Pfam" id="PF00009">
    <property type="entry name" value="GTP_EFTU"/>
    <property type="match status" value="1"/>
</dbReference>
<proteinExistence type="predicted"/>
<dbReference type="PROSITE" id="PS51722">
    <property type="entry name" value="G_TR_2"/>
    <property type="match status" value="1"/>
</dbReference>
<evidence type="ECO:0000256" key="5">
    <source>
        <dbReference type="SAM" id="MobiDB-lite"/>
    </source>
</evidence>
<name>A0ABP9C5S8_9ACTN</name>
<dbReference type="Pfam" id="PF09107">
    <property type="entry name" value="WHD_3rd_SelB"/>
    <property type="match status" value="1"/>
</dbReference>
<evidence type="ECO:0000313" key="8">
    <source>
        <dbReference type="Proteomes" id="UP001500839"/>
    </source>
</evidence>
<sequence length="602" mass="62895">MTGNGQAPPAVVIATAGHVDHGKSTLVRALTGTEPDRWDEERRRGLTIDLGFASMTLDDGVTVAFVDVPGHRRFVANMLAGVGPVPAALFVVAADDGWMPQSQEHLEALAALGVDRGILVITRSDLMDPDLALAEARDALDGTPLAGIPAVAVSAMTGAGMDGLRSAITDLAGGLTRPDPDADVRLWVDRSFTIGGAGTVVTGTLGDGTLRVGDTLTVGAHGQRVTLRGLQSLGRDTRSVTGTVRVALNARGVAVDEVPRGTALLTPGRWRETSVVDVCLEPGPGTPKPVRLPEHMTVHVGSASTPVRVRMLADSPFARLTLDVPQPLRVGDRLILRDPGTHRIPAGAAVLDPSPPPLTRRGAARRRAETLAGLPDGPDAGSELRRRGWARADDLRAWGVPVSEGAGRGGWLIDDAVADALAARLVTFVHEEDRRDPLEPGVPAEAARHALALPDAHLVDAVLARPAASALRSTAGRITLAGAAGGLPEAVRAAADELRGRLHRNPFVAPTAGELDDLGLGRRQLAACAREGLLAEVGPGVWLTPGAPEKAASALRELPAPFTPSQARARLGTSRRVMMPLLELLARRGLTRRVGDDGHEVV</sequence>
<dbReference type="Gene3D" id="1.10.10.10">
    <property type="entry name" value="Winged helix-like DNA-binding domain superfamily/Winged helix DNA-binding domain"/>
    <property type="match status" value="1"/>
</dbReference>
<evidence type="ECO:0000313" key="7">
    <source>
        <dbReference type="EMBL" id="GAA4803987.1"/>
    </source>
</evidence>
<dbReference type="InterPro" id="IPR015191">
    <property type="entry name" value="SelB_WHD4"/>
</dbReference>
<dbReference type="Gene3D" id="3.40.50.300">
    <property type="entry name" value="P-loop containing nucleotide triphosphate hydrolases"/>
    <property type="match status" value="1"/>
</dbReference>
<comment type="subcellular location">
    <subcellularLocation>
        <location evidence="1">Cytoplasm</location>
    </subcellularLocation>
</comment>
<evidence type="ECO:0000259" key="6">
    <source>
        <dbReference type="PROSITE" id="PS51722"/>
    </source>
</evidence>
<dbReference type="InterPro" id="IPR027417">
    <property type="entry name" value="P-loop_NTPase"/>
</dbReference>
<evidence type="ECO:0000256" key="4">
    <source>
        <dbReference type="ARBA" id="ARBA00023134"/>
    </source>
</evidence>
<organism evidence="7 8">
    <name type="scientific">Tomitella cavernea</name>
    <dbReference type="NCBI Taxonomy" id="1387982"/>
    <lineage>
        <taxon>Bacteria</taxon>
        <taxon>Bacillati</taxon>
        <taxon>Actinomycetota</taxon>
        <taxon>Actinomycetes</taxon>
        <taxon>Mycobacteriales</taxon>
        <taxon>Tomitella</taxon>
    </lineage>
</organism>
<dbReference type="SUPFAM" id="SSF50447">
    <property type="entry name" value="Translation proteins"/>
    <property type="match status" value="1"/>
</dbReference>
<evidence type="ECO:0000256" key="2">
    <source>
        <dbReference type="ARBA" id="ARBA00022490"/>
    </source>
</evidence>
<dbReference type="PANTHER" id="PTHR43721">
    <property type="entry name" value="ELONGATION FACTOR TU-RELATED"/>
    <property type="match status" value="1"/>
</dbReference>
<dbReference type="CDD" id="cd04171">
    <property type="entry name" value="SelB"/>
    <property type="match status" value="1"/>
</dbReference>
<reference evidence="8" key="1">
    <citation type="journal article" date="2019" name="Int. J. Syst. Evol. Microbiol.">
        <title>The Global Catalogue of Microorganisms (GCM) 10K type strain sequencing project: providing services to taxonomists for standard genome sequencing and annotation.</title>
        <authorList>
            <consortium name="The Broad Institute Genomics Platform"/>
            <consortium name="The Broad Institute Genome Sequencing Center for Infectious Disease"/>
            <person name="Wu L."/>
            <person name="Ma J."/>
        </authorList>
    </citation>
    <scope>NUCLEOTIDE SEQUENCE [LARGE SCALE GENOMIC DNA]</scope>
    <source>
        <strain evidence="8">JCM 18542</strain>
    </source>
</reference>
<dbReference type="GO" id="GO:0003746">
    <property type="term" value="F:translation elongation factor activity"/>
    <property type="evidence" value="ECO:0007669"/>
    <property type="project" value="UniProtKB-KW"/>
</dbReference>
<comment type="caution">
    <text evidence="7">The sequence shown here is derived from an EMBL/GenBank/DDBJ whole genome shotgun (WGS) entry which is preliminary data.</text>
</comment>
<keyword evidence="4" id="KW-0547">Nucleotide-binding</keyword>
<dbReference type="InterPro" id="IPR004535">
    <property type="entry name" value="Transl_elong_SelB"/>
</dbReference>
<dbReference type="InterPro" id="IPR036388">
    <property type="entry name" value="WH-like_DNA-bd_sf"/>
</dbReference>
<dbReference type="InterPro" id="IPR000795">
    <property type="entry name" value="T_Tr_GTP-bd_dom"/>
</dbReference>